<evidence type="ECO:0000313" key="3">
    <source>
        <dbReference type="Proteomes" id="UP000176377"/>
    </source>
</evidence>
<reference evidence="2 3" key="1">
    <citation type="journal article" date="2016" name="Nat. Commun.">
        <title>Thousands of microbial genomes shed light on interconnected biogeochemical processes in an aquifer system.</title>
        <authorList>
            <person name="Anantharaman K."/>
            <person name="Brown C.T."/>
            <person name="Hug L.A."/>
            <person name="Sharon I."/>
            <person name="Castelle C.J."/>
            <person name="Probst A.J."/>
            <person name="Thomas B.C."/>
            <person name="Singh A."/>
            <person name="Wilkins M.J."/>
            <person name="Karaoz U."/>
            <person name="Brodie E.L."/>
            <person name="Williams K.H."/>
            <person name="Hubbard S.S."/>
            <person name="Banfield J.F."/>
        </authorList>
    </citation>
    <scope>NUCLEOTIDE SEQUENCE [LARGE SCALE GENOMIC DNA]</scope>
</reference>
<feature type="transmembrane region" description="Helical" evidence="1">
    <location>
        <begin position="15"/>
        <end position="32"/>
    </location>
</feature>
<protein>
    <submittedName>
        <fullName evidence="2">Uncharacterized protein</fullName>
    </submittedName>
</protein>
<keyword evidence="1" id="KW-1133">Transmembrane helix</keyword>
<dbReference type="EMBL" id="MFLA01000016">
    <property type="protein sequence ID" value="OGG59886.1"/>
    <property type="molecule type" value="Genomic_DNA"/>
</dbReference>
<dbReference type="Proteomes" id="UP000176377">
    <property type="component" value="Unassembled WGS sequence"/>
</dbReference>
<accession>A0A1F6DEU3</accession>
<proteinExistence type="predicted"/>
<organism evidence="2 3">
    <name type="scientific">Candidatus Kaiserbacteria bacterium RIFCSPHIGHO2_01_FULL_56_24</name>
    <dbReference type="NCBI Taxonomy" id="1798487"/>
    <lineage>
        <taxon>Bacteria</taxon>
        <taxon>Candidatus Kaiseribacteriota</taxon>
    </lineage>
</organism>
<comment type="caution">
    <text evidence="2">The sequence shown here is derived from an EMBL/GenBank/DDBJ whole genome shotgun (WGS) entry which is preliminary data.</text>
</comment>
<keyword evidence="1" id="KW-0812">Transmembrane</keyword>
<sequence>MNKENIKNTIRKRKFSILIIIVLLIMVVVLFGQKQDYKFTLLYQYQAIPDIELINTLTQTQSGLSGEVRGFVKFDNIADQPGNLRQYYIIKPLNKFDENSRQYFSLEEIIKMQYLAPRSLGFSELVEVSETGNAITLEDESGNKFFIDKSTKEVSMKDATGDSTILITSDNDYGDFIKGWLKK</sequence>
<dbReference type="AlphaFoldDB" id="A0A1F6DEU3"/>
<evidence type="ECO:0000313" key="2">
    <source>
        <dbReference type="EMBL" id="OGG59886.1"/>
    </source>
</evidence>
<name>A0A1F6DEU3_9BACT</name>
<keyword evidence="1" id="KW-0472">Membrane</keyword>
<gene>
    <name evidence="2" type="ORF">A2765_04885</name>
</gene>
<evidence type="ECO:0000256" key="1">
    <source>
        <dbReference type="SAM" id="Phobius"/>
    </source>
</evidence>